<dbReference type="AlphaFoldDB" id="A0A1H2A2V3"/>
<proteinExistence type="predicted"/>
<dbReference type="Proteomes" id="UP000243904">
    <property type="component" value="Chromosome I"/>
</dbReference>
<evidence type="ECO:0000313" key="2">
    <source>
        <dbReference type="EMBL" id="SDT40264.1"/>
    </source>
</evidence>
<protein>
    <submittedName>
        <fullName evidence="2">Uncharacterized protein</fullName>
    </submittedName>
</protein>
<feature type="compositionally biased region" description="Basic and acidic residues" evidence="1">
    <location>
        <begin position="1"/>
        <end position="23"/>
    </location>
</feature>
<sequence>MAKKGKGLDGRHRDTTGRIDKKHGNTRIGSLRKTYGEHFAQGRRKDMMLKTLLAETGMESLHAYLRKHHK</sequence>
<accession>A0A1H2A2V3</accession>
<evidence type="ECO:0000256" key="1">
    <source>
        <dbReference type="SAM" id="MobiDB-lite"/>
    </source>
</evidence>
<name>A0A1H2A2V3_9BRAD</name>
<keyword evidence="3" id="KW-1185">Reference proteome</keyword>
<feature type="region of interest" description="Disordered" evidence="1">
    <location>
        <begin position="1"/>
        <end position="34"/>
    </location>
</feature>
<gene>
    <name evidence="2" type="ORF">SAMN05444158_5849</name>
</gene>
<dbReference type="RefSeq" id="WP_146689788.1">
    <property type="nucleotide sequence ID" value="NZ_LT629750.1"/>
</dbReference>
<dbReference type="EMBL" id="LT629750">
    <property type="protein sequence ID" value="SDT40264.1"/>
    <property type="molecule type" value="Genomic_DNA"/>
</dbReference>
<reference evidence="3" key="1">
    <citation type="submission" date="2016-10" db="EMBL/GenBank/DDBJ databases">
        <authorList>
            <person name="Varghese N."/>
            <person name="Submissions S."/>
        </authorList>
    </citation>
    <scope>NUCLEOTIDE SEQUENCE [LARGE SCALE GENOMIC DNA]</scope>
    <source>
        <strain evidence="3">GAS369</strain>
    </source>
</reference>
<evidence type="ECO:0000313" key="3">
    <source>
        <dbReference type="Proteomes" id="UP000243904"/>
    </source>
</evidence>
<organism evidence="2 3">
    <name type="scientific">Bradyrhizobium canariense</name>
    <dbReference type="NCBI Taxonomy" id="255045"/>
    <lineage>
        <taxon>Bacteria</taxon>
        <taxon>Pseudomonadati</taxon>
        <taxon>Pseudomonadota</taxon>
        <taxon>Alphaproteobacteria</taxon>
        <taxon>Hyphomicrobiales</taxon>
        <taxon>Nitrobacteraceae</taxon>
        <taxon>Bradyrhizobium</taxon>
    </lineage>
</organism>